<dbReference type="AlphaFoldDB" id="A0AAX6HNI1"/>
<name>A0AAX6HNI1_IRIPA</name>
<reference evidence="1" key="2">
    <citation type="submission" date="2023-04" db="EMBL/GenBank/DDBJ databases">
        <authorList>
            <person name="Bruccoleri R.E."/>
            <person name="Oakeley E.J."/>
            <person name="Faust A.-M."/>
            <person name="Dessus-Babus S."/>
            <person name="Altorfer M."/>
            <person name="Burckhardt D."/>
            <person name="Oertli M."/>
            <person name="Naumann U."/>
            <person name="Petersen F."/>
            <person name="Wong J."/>
        </authorList>
    </citation>
    <scope>NUCLEOTIDE SEQUENCE</scope>
    <source>
        <strain evidence="1">GSM-AAB239-AS_SAM_17_03QT</strain>
        <tissue evidence="1">Leaf</tissue>
    </source>
</reference>
<accession>A0AAX6HNI1</accession>
<reference evidence="1" key="1">
    <citation type="journal article" date="2023" name="GigaByte">
        <title>Genome assembly of the bearded iris, Iris pallida Lam.</title>
        <authorList>
            <person name="Bruccoleri R.E."/>
            <person name="Oakeley E.J."/>
            <person name="Faust A.M.E."/>
            <person name="Altorfer M."/>
            <person name="Dessus-Babus S."/>
            <person name="Burckhardt D."/>
            <person name="Oertli M."/>
            <person name="Naumann U."/>
            <person name="Petersen F."/>
            <person name="Wong J."/>
        </authorList>
    </citation>
    <scope>NUCLEOTIDE SEQUENCE</scope>
    <source>
        <strain evidence="1">GSM-AAB239-AS_SAM_17_03QT</strain>
    </source>
</reference>
<evidence type="ECO:0000313" key="1">
    <source>
        <dbReference type="EMBL" id="KAJ6841855.1"/>
    </source>
</evidence>
<evidence type="ECO:0000313" key="2">
    <source>
        <dbReference type="Proteomes" id="UP001140949"/>
    </source>
</evidence>
<sequence>MSCLNKLHTLLFFKHRKHIMLVVNNYVLLERKGHFISRLSKI</sequence>
<dbReference type="Proteomes" id="UP001140949">
    <property type="component" value="Unassembled WGS sequence"/>
</dbReference>
<proteinExistence type="predicted"/>
<protein>
    <submittedName>
        <fullName evidence="1">Uncharacterized protein</fullName>
    </submittedName>
</protein>
<organism evidence="1 2">
    <name type="scientific">Iris pallida</name>
    <name type="common">Sweet iris</name>
    <dbReference type="NCBI Taxonomy" id="29817"/>
    <lineage>
        <taxon>Eukaryota</taxon>
        <taxon>Viridiplantae</taxon>
        <taxon>Streptophyta</taxon>
        <taxon>Embryophyta</taxon>
        <taxon>Tracheophyta</taxon>
        <taxon>Spermatophyta</taxon>
        <taxon>Magnoliopsida</taxon>
        <taxon>Liliopsida</taxon>
        <taxon>Asparagales</taxon>
        <taxon>Iridaceae</taxon>
        <taxon>Iridoideae</taxon>
        <taxon>Irideae</taxon>
        <taxon>Iris</taxon>
    </lineage>
</organism>
<comment type="caution">
    <text evidence="1">The sequence shown here is derived from an EMBL/GenBank/DDBJ whole genome shotgun (WGS) entry which is preliminary data.</text>
</comment>
<gene>
    <name evidence="1" type="ORF">M6B38_305835</name>
</gene>
<keyword evidence="2" id="KW-1185">Reference proteome</keyword>
<dbReference type="EMBL" id="JANAVB010008234">
    <property type="protein sequence ID" value="KAJ6841855.1"/>
    <property type="molecule type" value="Genomic_DNA"/>
</dbReference>